<dbReference type="InterPro" id="IPR025785">
    <property type="entry name" value="SETD3"/>
</dbReference>
<dbReference type="GO" id="GO:0018064">
    <property type="term" value="F:protein-L-histidine N-tele-methyltransferase activity"/>
    <property type="evidence" value="ECO:0007669"/>
    <property type="project" value="UniProtKB-EC"/>
</dbReference>
<evidence type="ECO:0000256" key="3">
    <source>
        <dbReference type="ARBA" id="ARBA00022603"/>
    </source>
</evidence>
<dbReference type="InterPro" id="IPR044428">
    <property type="entry name" value="SETD3_SET"/>
</dbReference>
<dbReference type="Pfam" id="PF09273">
    <property type="entry name" value="Rubis-subs-bind"/>
    <property type="match status" value="1"/>
</dbReference>
<evidence type="ECO:0000256" key="4">
    <source>
        <dbReference type="ARBA" id="ARBA00022679"/>
    </source>
</evidence>
<evidence type="ECO:0000256" key="2">
    <source>
        <dbReference type="ARBA" id="ARBA00022490"/>
    </source>
</evidence>
<reference evidence="9" key="1">
    <citation type="submission" date="2022-06" db="EMBL/GenBank/DDBJ databases">
        <authorList>
            <person name="Berger JAMES D."/>
            <person name="Berger JAMES D."/>
        </authorList>
    </citation>
    <scope>NUCLEOTIDE SEQUENCE [LARGE SCALE GENOMIC DNA]</scope>
</reference>
<keyword evidence="5 7" id="KW-0949">S-adenosyl-L-methionine</keyword>
<keyword evidence="4 7" id="KW-0808">Transferase</keyword>
<dbReference type="InterPro" id="IPR016123">
    <property type="entry name" value="Mog1/PsbP_a/b/a-sand"/>
</dbReference>
<dbReference type="PROSITE" id="PS51565">
    <property type="entry name" value="SAM_MT85_SETD3"/>
    <property type="match status" value="1"/>
</dbReference>
<dbReference type="InterPro" id="IPR001214">
    <property type="entry name" value="SET_dom"/>
</dbReference>
<evidence type="ECO:0000313" key="9">
    <source>
        <dbReference type="Proteomes" id="UP000050792"/>
    </source>
</evidence>
<keyword evidence="6" id="KW-0009">Actin-binding</keyword>
<dbReference type="GO" id="GO:0003779">
    <property type="term" value="F:actin binding"/>
    <property type="evidence" value="ECO:0007669"/>
    <property type="project" value="UniProtKB-KW"/>
</dbReference>
<evidence type="ECO:0000313" key="10">
    <source>
        <dbReference type="WBParaSite" id="SRDH1_50140.2"/>
    </source>
</evidence>
<dbReference type="Pfam" id="PF04603">
    <property type="entry name" value="Mog1"/>
    <property type="match status" value="1"/>
</dbReference>
<dbReference type="GO" id="GO:0016279">
    <property type="term" value="F:protein-lysine N-methyltransferase activity"/>
    <property type="evidence" value="ECO:0007669"/>
    <property type="project" value="TreeGrafter"/>
</dbReference>
<dbReference type="SUPFAM" id="SSF55724">
    <property type="entry name" value="Mog1p/PsbP-like"/>
    <property type="match status" value="1"/>
</dbReference>
<proteinExistence type="inferred from homology"/>
<dbReference type="PROSITE" id="PS50280">
    <property type="entry name" value="SET"/>
    <property type="match status" value="1"/>
</dbReference>
<dbReference type="PANTHER" id="PTHR13271:SF47">
    <property type="entry name" value="ACTIN-HISTIDINE N-METHYLTRANSFERASE"/>
    <property type="match status" value="1"/>
</dbReference>
<comment type="catalytic activity">
    <reaction evidence="7">
        <text>L-histidyl-[protein] + S-adenosyl-L-methionine = N(tele)-methyl-L-histidyl-[protein] + S-adenosyl-L-homocysteine + H(+)</text>
        <dbReference type="Rhea" id="RHEA:19369"/>
        <dbReference type="Rhea" id="RHEA-COMP:9745"/>
        <dbReference type="Rhea" id="RHEA-COMP:11600"/>
        <dbReference type="ChEBI" id="CHEBI:15378"/>
        <dbReference type="ChEBI" id="CHEBI:16367"/>
        <dbReference type="ChEBI" id="CHEBI:29979"/>
        <dbReference type="ChEBI" id="CHEBI:57856"/>
        <dbReference type="ChEBI" id="CHEBI:59789"/>
        <dbReference type="EC" id="2.1.1.85"/>
    </reaction>
</comment>
<evidence type="ECO:0000256" key="7">
    <source>
        <dbReference type="PROSITE-ProRule" id="PRU00898"/>
    </source>
</evidence>
<dbReference type="CDD" id="cd19176">
    <property type="entry name" value="SET_SETD3"/>
    <property type="match status" value="1"/>
</dbReference>
<dbReference type="EC" id="2.1.1.85" evidence="7"/>
<name>A0AA85FH69_9TREM</name>
<reference evidence="10" key="2">
    <citation type="submission" date="2023-11" db="UniProtKB">
        <authorList>
            <consortium name="WormBaseParasite"/>
        </authorList>
    </citation>
    <scope>IDENTIFICATION</scope>
</reference>
<dbReference type="InterPro" id="IPR050600">
    <property type="entry name" value="SETD3_SETD6_MTase"/>
</dbReference>
<dbReference type="SUPFAM" id="SSF82199">
    <property type="entry name" value="SET domain"/>
    <property type="match status" value="1"/>
</dbReference>
<dbReference type="GO" id="GO:0005737">
    <property type="term" value="C:cytoplasm"/>
    <property type="evidence" value="ECO:0007669"/>
    <property type="project" value="UniProtKB-SubCell"/>
</dbReference>
<dbReference type="InterPro" id="IPR015353">
    <property type="entry name" value="Rubisco_LSMT_subst-bd"/>
</dbReference>
<accession>A0AA85FH69</accession>
<evidence type="ECO:0000256" key="1">
    <source>
        <dbReference type="ARBA" id="ARBA00004496"/>
    </source>
</evidence>
<dbReference type="InterPro" id="IPR036464">
    <property type="entry name" value="Rubisco_LSMT_subst-bd_sf"/>
</dbReference>
<dbReference type="InterPro" id="IPR007681">
    <property type="entry name" value="Mog1"/>
</dbReference>
<evidence type="ECO:0000259" key="8">
    <source>
        <dbReference type="PROSITE" id="PS50280"/>
    </source>
</evidence>
<sequence length="732" mass="83872">MCRANKPDKSVRQVCERTSSLSEKLMERCLNSTITSVNAIEILRELQSLTSEIIFVQKEHSYVSKLMKSLESRKKDLDNFLSSDNYTVHWFEKYGFGITACVPIKEGQQLIRLPRRAVFCVENSSTCLREFITQDNLASSMENVALCLCLLGELYQGDRSTWRDYIRTLPSEYSTFLYMDVADVRLLKGSPIIEKIVSNYLFTCRQYSYFCRHFIENQTVIDIPNFVFCFDDYRWAVSTVMSRSNYIPHLNGKDKIMCLIPVWDMMNHKSGHVTTHYYPEVDELIFCTMEAYKPGDQIFMDYGNRSNDDFFMFSGFIPQVNLNNKLTITLGISSSDSLALTRKQLLQAFGLSVPLKCDLRGDIESMTEFFIFSRIFSMDKDELNKYLVDSESNSTIIKLQLSSFEFNKEIASECKALSFMINRLKLLIAAYGTLLLEDAPEWNQLTLTQQNCERLKHHEINILRSSIENIQYIMDNSYDVINNNLLAVSMNCDSGNLTWNSHSVLILQICFELHDESVKIVVNRLFLSVVTMQSRPLFDGAFQCLLPTNVVDASDLRQIPDNQEVFVHPSTSQSVTIDILEYVDANNHEDAARMHFDEISTSNEATDSSISSLRTVSLHNPDPYCSSVVLLSGKQNVSKFNQSNEDVVFIYMALYRYTEFQADVLVVVNDPHGEDGIIHSPSSGYNQVHFTSQNDNNNNNNNSYSTDLTWSQDTINTMLLSLRLMNSNIFVS</sequence>
<evidence type="ECO:0000256" key="5">
    <source>
        <dbReference type="ARBA" id="ARBA00022691"/>
    </source>
</evidence>
<dbReference type="InterPro" id="IPR046341">
    <property type="entry name" value="SET_dom_sf"/>
</dbReference>
<keyword evidence="2" id="KW-0963">Cytoplasm</keyword>
<dbReference type="GO" id="GO:0032259">
    <property type="term" value="P:methylation"/>
    <property type="evidence" value="ECO:0007669"/>
    <property type="project" value="UniProtKB-KW"/>
</dbReference>
<dbReference type="AlphaFoldDB" id="A0AA85FH69"/>
<keyword evidence="3 7" id="KW-0489">Methyltransferase</keyword>
<keyword evidence="9" id="KW-1185">Reference proteome</keyword>
<dbReference type="Gene3D" id="3.40.1000.10">
    <property type="entry name" value="Mog1/PsbP, alpha/beta/alpha sandwich"/>
    <property type="match status" value="1"/>
</dbReference>
<protein>
    <recommendedName>
        <fullName evidence="7">protein-histidine N-methyltransferase</fullName>
        <ecNumber evidence="7">2.1.1.85</ecNumber>
    </recommendedName>
</protein>
<evidence type="ECO:0000256" key="6">
    <source>
        <dbReference type="ARBA" id="ARBA00023203"/>
    </source>
</evidence>
<dbReference type="Proteomes" id="UP000050792">
    <property type="component" value="Unassembled WGS sequence"/>
</dbReference>
<comment type="subcellular location">
    <subcellularLocation>
        <location evidence="1">Cytoplasm</location>
    </subcellularLocation>
</comment>
<comment type="similarity">
    <text evidence="7">Belongs to the class V-like SAM-binding methyltransferase superfamily. SETD3 actin-histidine methyltransferase family.</text>
</comment>
<dbReference type="Gene3D" id="3.90.1410.10">
    <property type="entry name" value="set domain protein methyltransferase, domain 1"/>
    <property type="match status" value="1"/>
</dbReference>
<dbReference type="PANTHER" id="PTHR13271">
    <property type="entry name" value="UNCHARACTERIZED PUTATIVE METHYLTRANSFERASE"/>
    <property type="match status" value="1"/>
</dbReference>
<dbReference type="Pfam" id="PF00856">
    <property type="entry name" value="SET"/>
    <property type="match status" value="1"/>
</dbReference>
<feature type="domain" description="SET" evidence="8">
    <location>
        <begin position="68"/>
        <end position="303"/>
    </location>
</feature>
<dbReference type="WBParaSite" id="SRDH1_50140.2">
    <property type="protein sequence ID" value="SRDH1_50140.2"/>
    <property type="gene ID" value="SRDH1_50140"/>
</dbReference>
<organism evidence="9 10">
    <name type="scientific">Schistosoma rodhaini</name>
    <dbReference type="NCBI Taxonomy" id="6188"/>
    <lineage>
        <taxon>Eukaryota</taxon>
        <taxon>Metazoa</taxon>
        <taxon>Spiralia</taxon>
        <taxon>Lophotrochozoa</taxon>
        <taxon>Platyhelminthes</taxon>
        <taxon>Trematoda</taxon>
        <taxon>Digenea</taxon>
        <taxon>Strigeidida</taxon>
        <taxon>Schistosomatoidea</taxon>
        <taxon>Schistosomatidae</taxon>
        <taxon>Schistosoma</taxon>
    </lineage>
</organism>
<dbReference type="Gene3D" id="3.90.1420.10">
    <property type="entry name" value="Rubisco LSMT, substrate-binding domain"/>
    <property type="match status" value="1"/>
</dbReference>